<gene>
    <name evidence="7" type="ORF">ACFSCY_31565</name>
</gene>
<evidence type="ECO:0000256" key="1">
    <source>
        <dbReference type="ARBA" id="ARBA00004141"/>
    </source>
</evidence>
<evidence type="ECO:0000256" key="2">
    <source>
        <dbReference type="ARBA" id="ARBA00022692"/>
    </source>
</evidence>
<evidence type="ECO:0000313" key="8">
    <source>
        <dbReference type="Proteomes" id="UP001597145"/>
    </source>
</evidence>
<evidence type="ECO:0000256" key="4">
    <source>
        <dbReference type="ARBA" id="ARBA00023136"/>
    </source>
</evidence>
<protein>
    <submittedName>
        <fullName evidence="7">FUSC family protein</fullName>
    </submittedName>
</protein>
<keyword evidence="3 5" id="KW-1133">Transmembrane helix</keyword>
<feature type="domain" description="Integral membrane bound transporter" evidence="6">
    <location>
        <begin position="1"/>
        <end position="111"/>
    </location>
</feature>
<feature type="transmembrane region" description="Helical" evidence="5">
    <location>
        <begin position="96"/>
        <end position="117"/>
    </location>
</feature>
<proteinExistence type="predicted"/>
<dbReference type="RefSeq" id="WP_343977957.1">
    <property type="nucleotide sequence ID" value="NZ_BAAAJG010000009.1"/>
</dbReference>
<dbReference type="Proteomes" id="UP001597145">
    <property type="component" value="Unassembled WGS sequence"/>
</dbReference>
<feature type="transmembrane region" description="Helical" evidence="5">
    <location>
        <begin position="71"/>
        <end position="90"/>
    </location>
</feature>
<feature type="transmembrane region" description="Helical" evidence="5">
    <location>
        <begin position="22"/>
        <end position="42"/>
    </location>
</feature>
<organism evidence="7 8">
    <name type="scientific">Pseudonocardia aurantiaca</name>
    <dbReference type="NCBI Taxonomy" id="75290"/>
    <lineage>
        <taxon>Bacteria</taxon>
        <taxon>Bacillati</taxon>
        <taxon>Actinomycetota</taxon>
        <taxon>Actinomycetes</taxon>
        <taxon>Pseudonocardiales</taxon>
        <taxon>Pseudonocardiaceae</taxon>
        <taxon>Pseudonocardia</taxon>
    </lineage>
</organism>
<comment type="subcellular location">
    <subcellularLocation>
        <location evidence="1">Membrane</location>
        <topology evidence="1">Multi-pass membrane protein</topology>
    </subcellularLocation>
</comment>
<evidence type="ECO:0000313" key="7">
    <source>
        <dbReference type="EMBL" id="MFD1533966.1"/>
    </source>
</evidence>
<keyword evidence="8" id="KW-1185">Reference proteome</keyword>
<sequence>MWAVIATIFVCRDSIQQSTSAALSRMAATSVSFVLCLAYLIFLPFHTWALVLLIGLSALAATLIGRPGDAVTAAITTTVIMVVAAVSPQHAWQQPILRFIDTVIGVVVGMAAAWLSVRAIRPQGSPNR</sequence>
<keyword evidence="4 5" id="KW-0472">Membrane</keyword>
<dbReference type="Pfam" id="PF13515">
    <property type="entry name" value="FUSC_2"/>
    <property type="match status" value="1"/>
</dbReference>
<evidence type="ECO:0000256" key="5">
    <source>
        <dbReference type="SAM" id="Phobius"/>
    </source>
</evidence>
<dbReference type="InterPro" id="IPR049453">
    <property type="entry name" value="Memb_transporter_dom"/>
</dbReference>
<keyword evidence="2 5" id="KW-0812">Transmembrane</keyword>
<comment type="caution">
    <text evidence="7">The sequence shown here is derived from an EMBL/GenBank/DDBJ whole genome shotgun (WGS) entry which is preliminary data.</text>
</comment>
<name>A0ABW4FWF9_9PSEU</name>
<accession>A0ABW4FWF9</accession>
<dbReference type="EMBL" id="JBHUCP010000026">
    <property type="protein sequence ID" value="MFD1533966.1"/>
    <property type="molecule type" value="Genomic_DNA"/>
</dbReference>
<evidence type="ECO:0000256" key="3">
    <source>
        <dbReference type="ARBA" id="ARBA00022989"/>
    </source>
</evidence>
<evidence type="ECO:0000259" key="6">
    <source>
        <dbReference type="Pfam" id="PF13515"/>
    </source>
</evidence>
<reference evidence="8" key="1">
    <citation type="journal article" date="2019" name="Int. J. Syst. Evol. Microbiol.">
        <title>The Global Catalogue of Microorganisms (GCM) 10K type strain sequencing project: providing services to taxonomists for standard genome sequencing and annotation.</title>
        <authorList>
            <consortium name="The Broad Institute Genomics Platform"/>
            <consortium name="The Broad Institute Genome Sequencing Center for Infectious Disease"/>
            <person name="Wu L."/>
            <person name="Ma J."/>
        </authorList>
    </citation>
    <scope>NUCLEOTIDE SEQUENCE [LARGE SCALE GENOMIC DNA]</scope>
    <source>
        <strain evidence="8">JCM 12165</strain>
    </source>
</reference>
<feature type="transmembrane region" description="Helical" evidence="5">
    <location>
        <begin position="48"/>
        <end position="64"/>
    </location>
</feature>